<dbReference type="RefSeq" id="WP_024863296.1">
    <property type="nucleotide sequence ID" value="NZ_CP024965.1"/>
</dbReference>
<keyword evidence="3" id="KW-1185">Reference proteome</keyword>
<dbReference type="AlphaFoldDB" id="A0A2K8P1J3"/>
<feature type="transmembrane region" description="Helical" evidence="1">
    <location>
        <begin position="12"/>
        <end position="37"/>
    </location>
</feature>
<sequence length="201" mass="24149">MFLVENNNFKLMLSISGFILTTIVMILVFYYLISFTFKYKQVSLFKKQDVKFFENKNYKLLFIFSWLITLFLYFSNILTFTIYLLLDKNANSSEIVVYVINEIISLILIIWIIVYIVVISKSLSSLIVIVKNEKIVFIEDIFEIKNIKEIFNDSKRKYIFINFFIKDKNNNSQKSEQLKIRYCYQLKDFLDEIQGIKKTWN</sequence>
<name>A0A2K8P1J3_9MOLU</name>
<gene>
    <name evidence="2" type="ORF">ESOMN_v1c03910</name>
</gene>
<dbReference type="KEGG" id="esx:ESOMN_v1c03910"/>
<accession>A0A2K8P1J3</accession>
<evidence type="ECO:0000256" key="1">
    <source>
        <dbReference type="SAM" id="Phobius"/>
    </source>
</evidence>
<protein>
    <recommendedName>
        <fullName evidence="4">Transmembrane protein</fullName>
    </recommendedName>
</protein>
<keyword evidence="1" id="KW-1133">Transmembrane helix</keyword>
<feature type="transmembrane region" description="Helical" evidence="1">
    <location>
        <begin position="95"/>
        <end position="118"/>
    </location>
</feature>
<proteinExistence type="predicted"/>
<evidence type="ECO:0008006" key="4">
    <source>
        <dbReference type="Google" id="ProtNLM"/>
    </source>
</evidence>
<keyword evidence="1" id="KW-0472">Membrane</keyword>
<dbReference type="EMBL" id="CP024965">
    <property type="protein sequence ID" value="ATZ18773.1"/>
    <property type="molecule type" value="Genomic_DNA"/>
</dbReference>
<evidence type="ECO:0000313" key="2">
    <source>
        <dbReference type="EMBL" id="ATZ18773.1"/>
    </source>
</evidence>
<dbReference type="Proteomes" id="UP000232230">
    <property type="component" value="Chromosome"/>
</dbReference>
<feature type="transmembrane region" description="Helical" evidence="1">
    <location>
        <begin position="58"/>
        <end position="83"/>
    </location>
</feature>
<keyword evidence="1" id="KW-0812">Transmembrane</keyword>
<organism evidence="2 3">
    <name type="scientific">Williamsoniiplasma somnilux</name>
    <dbReference type="NCBI Taxonomy" id="215578"/>
    <lineage>
        <taxon>Bacteria</taxon>
        <taxon>Bacillati</taxon>
        <taxon>Mycoplasmatota</taxon>
        <taxon>Mollicutes</taxon>
        <taxon>Entomoplasmatales</taxon>
        <taxon>Williamsoniiplasma</taxon>
    </lineage>
</organism>
<evidence type="ECO:0000313" key="3">
    <source>
        <dbReference type="Proteomes" id="UP000232230"/>
    </source>
</evidence>
<reference evidence="2 3" key="1">
    <citation type="submission" date="2017-11" db="EMBL/GenBank/DDBJ databases">
        <title>Genome sequence of Entomoplasma somnilux PYAN-1 (ATCC 49194).</title>
        <authorList>
            <person name="Lo W.-S."/>
            <person name="Gasparich G.E."/>
            <person name="Kuo C.-H."/>
        </authorList>
    </citation>
    <scope>NUCLEOTIDE SEQUENCE [LARGE SCALE GENOMIC DNA]</scope>
    <source>
        <strain evidence="2 3">PYAN-1</strain>
    </source>
</reference>